<evidence type="ECO:0000313" key="2">
    <source>
        <dbReference type="EnsemblPlants" id="Kaladp0024s0347.1.v1.1"/>
    </source>
</evidence>
<dbReference type="EnsemblPlants" id="Kaladp0024s0347.1.v1.1">
    <property type="protein sequence ID" value="Kaladp0024s0347.1.v1.1"/>
    <property type="gene ID" value="Kaladp0024s0347.v1.1"/>
</dbReference>
<organism evidence="2 3">
    <name type="scientific">Kalanchoe fedtschenkoi</name>
    <name type="common">Lavender scallops</name>
    <name type="synonym">South American air plant</name>
    <dbReference type="NCBI Taxonomy" id="63787"/>
    <lineage>
        <taxon>Eukaryota</taxon>
        <taxon>Viridiplantae</taxon>
        <taxon>Streptophyta</taxon>
        <taxon>Embryophyta</taxon>
        <taxon>Tracheophyta</taxon>
        <taxon>Spermatophyta</taxon>
        <taxon>Magnoliopsida</taxon>
        <taxon>eudicotyledons</taxon>
        <taxon>Gunneridae</taxon>
        <taxon>Pentapetalae</taxon>
        <taxon>Saxifragales</taxon>
        <taxon>Crassulaceae</taxon>
        <taxon>Kalanchoe</taxon>
    </lineage>
</organism>
<feature type="chain" id="PRO_5029603849" description="Secreted protein" evidence="1">
    <location>
        <begin position="20"/>
        <end position="72"/>
    </location>
</feature>
<proteinExistence type="predicted"/>
<keyword evidence="1" id="KW-0732">Signal</keyword>
<sequence>MIQLDRVCILTLLVGTLKATPDHIVLVFLTSLLAERNQSWRPAFIIRSEKGFESAVCFPFRLRMRYFRDFCI</sequence>
<keyword evidence="3" id="KW-1185">Reference proteome</keyword>
<feature type="signal peptide" evidence="1">
    <location>
        <begin position="1"/>
        <end position="19"/>
    </location>
</feature>
<dbReference type="Gramene" id="Kaladp0024s0347.1.v1.1">
    <property type="protein sequence ID" value="Kaladp0024s0347.1.v1.1"/>
    <property type="gene ID" value="Kaladp0024s0347.v1.1"/>
</dbReference>
<evidence type="ECO:0000313" key="3">
    <source>
        <dbReference type="Proteomes" id="UP000594263"/>
    </source>
</evidence>
<protein>
    <recommendedName>
        <fullName evidence="4">Secreted protein</fullName>
    </recommendedName>
</protein>
<evidence type="ECO:0000256" key="1">
    <source>
        <dbReference type="SAM" id="SignalP"/>
    </source>
</evidence>
<dbReference type="AlphaFoldDB" id="A0A7N0ZSF3"/>
<name>A0A7N0ZSF3_KALFE</name>
<accession>A0A7N0ZSF3</accession>
<evidence type="ECO:0008006" key="4">
    <source>
        <dbReference type="Google" id="ProtNLM"/>
    </source>
</evidence>
<dbReference type="Proteomes" id="UP000594263">
    <property type="component" value="Unplaced"/>
</dbReference>
<reference evidence="2" key="1">
    <citation type="submission" date="2021-01" db="UniProtKB">
        <authorList>
            <consortium name="EnsemblPlants"/>
        </authorList>
    </citation>
    <scope>IDENTIFICATION</scope>
</reference>